<protein>
    <submittedName>
        <fullName evidence="2">Uncharacterized protein</fullName>
    </submittedName>
</protein>
<feature type="coiled-coil region" evidence="1">
    <location>
        <begin position="171"/>
        <end position="262"/>
    </location>
</feature>
<accession>A0AAI9DCH1</accession>
<dbReference type="EMBL" id="ABMABF030000006">
    <property type="protein sequence ID" value="EMJ5134564.1"/>
    <property type="molecule type" value="Genomic_DNA"/>
</dbReference>
<reference evidence="2" key="1">
    <citation type="submission" date="2024-02" db="EMBL/GenBank/DDBJ databases">
        <authorList>
            <consortium name="Clinical and Environmental Microbiology Branch: Whole genome sequencing antimicrobial resistance pathogens in the healthcare setting"/>
        </authorList>
    </citation>
    <scope>NUCLEOTIDE SEQUENCE</scope>
    <source>
        <strain evidence="2">2021GO-0154</strain>
    </source>
</reference>
<sequence>MSDKKEIATLSIKISVDSTDLDKLEAQLKRIKELMVSTGLKQQAKQGFTADIGVFNLKGCLEPVFTVSSGVAYINEACIEKTTLEKAMIQAAKEGAKKGAEQARAEITTSVHHNDDQLSSMAKLDDTERKIEEADAAGILNGISEALHNSGNKAVIAALDKTIDINPSVSRNEFEEYKKQVEARFDELQSQLTHTQCALANNEQATAQQLSDLQHQITELGKEIEEAKLKGSLNAIDIISIKQTMEQQEKSLAETIKQMIAEDLCRSGTLSRML</sequence>
<evidence type="ECO:0000313" key="2">
    <source>
        <dbReference type="EMBL" id="EMJ5134564.1"/>
    </source>
</evidence>
<organism evidence="2">
    <name type="scientific">Providencia stuartii</name>
    <dbReference type="NCBI Taxonomy" id="588"/>
    <lineage>
        <taxon>Bacteria</taxon>
        <taxon>Pseudomonadati</taxon>
        <taxon>Pseudomonadota</taxon>
        <taxon>Gammaproteobacteria</taxon>
        <taxon>Enterobacterales</taxon>
        <taxon>Morganellaceae</taxon>
        <taxon>Providencia</taxon>
    </lineage>
</organism>
<evidence type="ECO:0000256" key="1">
    <source>
        <dbReference type="SAM" id="Coils"/>
    </source>
</evidence>
<keyword evidence="1" id="KW-0175">Coiled coil</keyword>
<dbReference type="AlphaFoldDB" id="A0AAI9DCH1"/>
<comment type="caution">
    <text evidence="2">The sequence shown here is derived from an EMBL/GenBank/DDBJ whole genome shotgun (WGS) entry which is preliminary data.</text>
</comment>
<proteinExistence type="predicted"/>
<name>A0AAI9DCH1_PROST</name>
<gene>
    <name evidence="2" type="ORF">RG298_002301</name>
</gene>